<dbReference type="Proteomes" id="UP000481288">
    <property type="component" value="Unassembled WGS sequence"/>
</dbReference>
<keyword evidence="3" id="KW-1185">Reference proteome</keyword>
<protein>
    <submittedName>
        <fullName evidence="2">Uncharacterized protein</fullName>
    </submittedName>
</protein>
<proteinExistence type="predicted"/>
<feature type="region of interest" description="Disordered" evidence="1">
    <location>
        <begin position="71"/>
        <end position="91"/>
    </location>
</feature>
<sequence length="91" mass="9822">MADLTEQEKKNSNSSYYESTMRWVENTYLSWFGENRTSYGIKDSMKQTQVTGNKDVDGVQEGVGNAVGDAFGKGGVAGDAGDTADKGLLSR</sequence>
<evidence type="ECO:0000256" key="1">
    <source>
        <dbReference type="SAM" id="MobiDB-lite"/>
    </source>
</evidence>
<reference evidence="2 3" key="1">
    <citation type="submission" date="2018-05" db="EMBL/GenBank/DDBJ databases">
        <title>Whole genome sequencing for identification of molecular markers to develop diagnostic detection tools for the regulated plant pathogen Lachnellula willkommii.</title>
        <authorList>
            <person name="Giroux E."/>
            <person name="Bilodeau G."/>
        </authorList>
    </citation>
    <scope>NUCLEOTIDE SEQUENCE [LARGE SCALE GENOMIC DNA]</scope>
    <source>
        <strain evidence="2 3">CBS 625.97</strain>
    </source>
</reference>
<dbReference type="EMBL" id="QGMG01003516">
    <property type="protein sequence ID" value="TVY32435.1"/>
    <property type="molecule type" value="Genomic_DNA"/>
</dbReference>
<comment type="caution">
    <text evidence="2">The sequence shown here is derived from an EMBL/GenBank/DDBJ whole genome shotgun (WGS) entry which is preliminary data.</text>
</comment>
<dbReference type="OrthoDB" id="3001700at2759"/>
<evidence type="ECO:0000313" key="2">
    <source>
        <dbReference type="EMBL" id="TVY32435.1"/>
    </source>
</evidence>
<name>A0A7D8UL46_9HELO</name>
<evidence type="ECO:0000313" key="3">
    <source>
        <dbReference type="Proteomes" id="UP000481288"/>
    </source>
</evidence>
<dbReference type="AlphaFoldDB" id="A0A7D8UL46"/>
<gene>
    <name evidence="2" type="ORF">LCER1_G009370</name>
</gene>
<organism evidence="2 3">
    <name type="scientific">Lachnellula cervina</name>
    <dbReference type="NCBI Taxonomy" id="1316786"/>
    <lineage>
        <taxon>Eukaryota</taxon>
        <taxon>Fungi</taxon>
        <taxon>Dikarya</taxon>
        <taxon>Ascomycota</taxon>
        <taxon>Pezizomycotina</taxon>
        <taxon>Leotiomycetes</taxon>
        <taxon>Helotiales</taxon>
        <taxon>Lachnaceae</taxon>
        <taxon>Lachnellula</taxon>
    </lineage>
</organism>
<accession>A0A7D8UL46</accession>